<dbReference type="JaponicusDB" id="SJAG_04608">
    <property type="gene designation" value="fmo1"/>
</dbReference>
<evidence type="ECO:0000313" key="10">
    <source>
        <dbReference type="Proteomes" id="UP000001744"/>
    </source>
</evidence>
<keyword evidence="10" id="KW-1185">Reference proteome</keyword>
<dbReference type="Proteomes" id="UP000001744">
    <property type="component" value="Unassembled WGS sequence"/>
</dbReference>
<dbReference type="Pfam" id="PF13450">
    <property type="entry name" value="NAD_binding_8"/>
    <property type="match status" value="1"/>
</dbReference>
<keyword evidence="5" id="KW-0521">NADP</keyword>
<dbReference type="Gene3D" id="3.50.50.60">
    <property type="entry name" value="FAD/NAD(P)-binding domain"/>
    <property type="match status" value="2"/>
</dbReference>
<dbReference type="InterPro" id="IPR000960">
    <property type="entry name" value="Flavin_mOase"/>
</dbReference>
<evidence type="ECO:0000256" key="4">
    <source>
        <dbReference type="ARBA" id="ARBA00022827"/>
    </source>
</evidence>
<name>B6K799_SCHJY</name>
<sequence>MVSPIVRSVAIIGAGPSGLVTARALLAENTFNRIVVYERRDAPGGVWNYSTETPTNFPYPNSNPNLDVKPITHEGRSPLYPSALYRDLHTNTPIELMTFSIQNFPENTEQFPHRKDVLEYQRRFAEPIRTLIKTSTEVRRIHKQGGQWLVHSRNVSPNETNAETVEQFDAVAICNGHYQVPFLPDVEGLKEFVEENPGVVKHSIEFREPELYRNKKVVVVGNASSANDIIRHLSPYSKLPIIQSVLEDPQTKHPERLVQVPRIERFDASTKQIHLSDGRVLRDVDYVFYCTGYLYSLPFFDEQDVPSENRLITNGAYVHNVYQHIFYIPDPTLVFIGLALHVVPFPVAQAQAAWVARVWSGRLRLPSREQQLQWYSEHLSSLNGRNNMFHSLEFPKDAAYINHIHDLVSKASPNPETGLPAPHWDEKSLKMRENMWKIRAKFFGIED</sequence>
<dbReference type="GO" id="GO:0050661">
    <property type="term" value="F:NADP binding"/>
    <property type="evidence" value="ECO:0007669"/>
    <property type="project" value="InterPro"/>
</dbReference>
<dbReference type="InterPro" id="IPR036188">
    <property type="entry name" value="FAD/NAD-bd_sf"/>
</dbReference>
<evidence type="ECO:0000256" key="6">
    <source>
        <dbReference type="ARBA" id="ARBA00023002"/>
    </source>
</evidence>
<comment type="similarity">
    <text evidence="2">Belongs to the FMO family.</text>
</comment>
<dbReference type="Pfam" id="PF00743">
    <property type="entry name" value="FMO-like"/>
    <property type="match status" value="2"/>
</dbReference>
<accession>B6K799</accession>
<dbReference type="AlphaFoldDB" id="B6K799"/>
<reference evidence="8 10" key="1">
    <citation type="journal article" date="2011" name="Science">
        <title>Comparative functional genomics of the fission yeasts.</title>
        <authorList>
            <person name="Rhind N."/>
            <person name="Chen Z."/>
            <person name="Yassour M."/>
            <person name="Thompson D.A."/>
            <person name="Haas B.J."/>
            <person name="Habib N."/>
            <person name="Wapinski I."/>
            <person name="Roy S."/>
            <person name="Lin M.F."/>
            <person name="Heiman D.I."/>
            <person name="Young S.K."/>
            <person name="Furuya K."/>
            <person name="Guo Y."/>
            <person name="Pidoux A."/>
            <person name="Chen H.M."/>
            <person name="Robbertse B."/>
            <person name="Goldberg J.M."/>
            <person name="Aoki K."/>
            <person name="Bayne E.H."/>
            <person name="Berlin A.M."/>
            <person name="Desjardins C.A."/>
            <person name="Dobbs E."/>
            <person name="Dukaj L."/>
            <person name="Fan L."/>
            <person name="FitzGerald M.G."/>
            <person name="French C."/>
            <person name="Gujja S."/>
            <person name="Hansen K."/>
            <person name="Keifenheim D."/>
            <person name="Levin J.Z."/>
            <person name="Mosher R.A."/>
            <person name="Mueller C.A."/>
            <person name="Pfiffner J."/>
            <person name="Priest M."/>
            <person name="Russ C."/>
            <person name="Smialowska A."/>
            <person name="Swoboda P."/>
            <person name="Sykes S.M."/>
            <person name="Vaughn M."/>
            <person name="Vengrova S."/>
            <person name="Yoder R."/>
            <person name="Zeng Q."/>
            <person name="Allshire R."/>
            <person name="Baulcombe D."/>
            <person name="Birren B.W."/>
            <person name="Brown W."/>
            <person name="Ekwall K."/>
            <person name="Kellis M."/>
            <person name="Leatherwood J."/>
            <person name="Levin H."/>
            <person name="Margalit H."/>
            <person name="Martienssen R."/>
            <person name="Nieduszynski C.A."/>
            <person name="Spatafora J.W."/>
            <person name="Friedman N."/>
            <person name="Dalgaard J.Z."/>
            <person name="Baumann P."/>
            <person name="Niki H."/>
            <person name="Regev A."/>
            <person name="Nusbaum C."/>
        </authorList>
    </citation>
    <scope>NUCLEOTIDE SEQUENCE [LARGE SCALE GENOMIC DNA]</scope>
    <source>
        <strain evidence="10">yFS275 / FY16936</strain>
    </source>
</reference>
<dbReference type="VEuPathDB" id="FungiDB:SJAG_04608"/>
<dbReference type="RefSeq" id="XP_002175696.1">
    <property type="nucleotide sequence ID" value="XM_002175660.2"/>
</dbReference>
<proteinExistence type="inferred from homology"/>
<dbReference type="FunFam" id="3.50.50.60:FF:000138">
    <property type="entry name" value="Flavin-containing monooxygenase"/>
    <property type="match status" value="1"/>
</dbReference>
<dbReference type="PIRSF" id="PIRSF000332">
    <property type="entry name" value="FMO"/>
    <property type="match status" value="1"/>
</dbReference>
<dbReference type="GO" id="GO:0071949">
    <property type="term" value="F:FAD binding"/>
    <property type="evidence" value="ECO:0007669"/>
    <property type="project" value="EnsemblFungi"/>
</dbReference>
<evidence type="ECO:0000256" key="2">
    <source>
        <dbReference type="ARBA" id="ARBA00009183"/>
    </source>
</evidence>
<dbReference type="eggNOG" id="KOG1399">
    <property type="taxonomic scope" value="Eukaryota"/>
</dbReference>
<evidence type="ECO:0000256" key="5">
    <source>
        <dbReference type="ARBA" id="ARBA00022857"/>
    </source>
</evidence>
<dbReference type="InterPro" id="IPR020946">
    <property type="entry name" value="Flavin_mOase-like"/>
</dbReference>
<evidence type="ECO:0000313" key="9">
    <source>
        <dbReference type="JaponicusDB" id="SJAG_04608"/>
    </source>
</evidence>
<organism evidence="8 10">
    <name type="scientific">Schizosaccharomyces japonicus (strain yFS275 / FY16936)</name>
    <name type="common">Fission yeast</name>
    <dbReference type="NCBI Taxonomy" id="402676"/>
    <lineage>
        <taxon>Eukaryota</taxon>
        <taxon>Fungi</taxon>
        <taxon>Dikarya</taxon>
        <taxon>Ascomycota</taxon>
        <taxon>Taphrinomycotina</taxon>
        <taxon>Schizosaccharomycetes</taxon>
        <taxon>Schizosaccharomycetales</taxon>
        <taxon>Schizosaccharomycetaceae</taxon>
        <taxon>Schizosaccharomyces</taxon>
    </lineage>
</organism>
<dbReference type="EMBL" id="KE651168">
    <property type="protein sequence ID" value="EEB09403.1"/>
    <property type="molecule type" value="Genomic_DNA"/>
</dbReference>
<dbReference type="InterPro" id="IPR050346">
    <property type="entry name" value="FMO-like"/>
</dbReference>
<comment type="cofactor">
    <cofactor evidence="1">
        <name>FAD</name>
        <dbReference type="ChEBI" id="CHEBI:57692"/>
    </cofactor>
</comment>
<keyword evidence="6" id="KW-0560">Oxidoreductase</keyword>
<dbReference type="HOGENOM" id="CLU_006909_5_0_1"/>
<protein>
    <submittedName>
        <fullName evidence="8">Flavin dependent monooxygenase</fullName>
    </submittedName>
</protein>
<keyword evidence="3" id="KW-0285">Flavoprotein</keyword>
<evidence type="ECO:0000256" key="3">
    <source>
        <dbReference type="ARBA" id="ARBA00022630"/>
    </source>
</evidence>
<dbReference type="GO" id="GO:0004497">
    <property type="term" value="F:monooxygenase activity"/>
    <property type="evidence" value="ECO:0000318"/>
    <property type="project" value="GO_Central"/>
</dbReference>
<keyword evidence="4" id="KW-0274">FAD</keyword>
<dbReference type="GeneID" id="7049762"/>
<gene>
    <name evidence="9" type="primary">fmo1</name>
    <name evidence="8" type="ORF">SJAG_04608</name>
</gene>
<dbReference type="GO" id="GO:0004499">
    <property type="term" value="F:N,N-dimethylaniline monooxygenase activity"/>
    <property type="evidence" value="ECO:0007669"/>
    <property type="project" value="EnsemblFungi"/>
</dbReference>
<evidence type="ECO:0000256" key="1">
    <source>
        <dbReference type="ARBA" id="ARBA00001974"/>
    </source>
</evidence>
<dbReference type="OrthoDB" id="66881at2759"/>
<evidence type="ECO:0000256" key="7">
    <source>
        <dbReference type="ARBA" id="ARBA00023033"/>
    </source>
</evidence>
<evidence type="ECO:0000313" key="8">
    <source>
        <dbReference type="EMBL" id="EEB09403.1"/>
    </source>
</evidence>
<dbReference type="PANTHER" id="PTHR23023">
    <property type="entry name" value="DIMETHYLANILINE MONOOXYGENASE"/>
    <property type="match status" value="1"/>
</dbReference>
<dbReference type="SUPFAM" id="SSF51905">
    <property type="entry name" value="FAD/NAD(P)-binding domain"/>
    <property type="match status" value="2"/>
</dbReference>
<dbReference type="OMA" id="WFGQSHT"/>
<dbReference type="STRING" id="402676.B6K799"/>
<keyword evidence="7 8" id="KW-0503">Monooxygenase</keyword>
<dbReference type="PRINTS" id="PR00370">
    <property type="entry name" value="FMOXYGENASE"/>
</dbReference>